<dbReference type="EMBL" id="BMGP01000004">
    <property type="protein sequence ID" value="GGF30577.1"/>
    <property type="molecule type" value="Genomic_DNA"/>
</dbReference>
<feature type="domain" description="Acyclic terpene utilisation N-terminal" evidence="1">
    <location>
        <begin position="254"/>
        <end position="421"/>
    </location>
</feature>
<dbReference type="Proteomes" id="UP000598775">
    <property type="component" value="Unassembled WGS sequence"/>
</dbReference>
<proteinExistence type="predicted"/>
<feature type="domain" description="Acyclic terpene utilisation N-terminal" evidence="1">
    <location>
        <begin position="81"/>
        <end position="205"/>
    </location>
</feature>
<dbReference type="Pfam" id="PF07287">
    <property type="entry name" value="AtuA"/>
    <property type="match status" value="2"/>
</dbReference>
<organism evidence="2 3">
    <name type="scientific">Subtercola lobariae</name>
    <dbReference type="NCBI Taxonomy" id="1588641"/>
    <lineage>
        <taxon>Bacteria</taxon>
        <taxon>Bacillati</taxon>
        <taxon>Actinomycetota</taxon>
        <taxon>Actinomycetes</taxon>
        <taxon>Micrococcales</taxon>
        <taxon>Microbacteriaceae</taxon>
        <taxon>Subtercola</taxon>
    </lineage>
</organism>
<evidence type="ECO:0000259" key="1">
    <source>
        <dbReference type="Pfam" id="PF07287"/>
    </source>
</evidence>
<protein>
    <recommendedName>
        <fullName evidence="1">Acyclic terpene utilisation N-terminal domain-containing protein</fullName>
    </recommendedName>
</protein>
<keyword evidence="3" id="KW-1185">Reference proteome</keyword>
<dbReference type="InterPro" id="IPR010839">
    <property type="entry name" value="AtuA_N"/>
</dbReference>
<evidence type="ECO:0000313" key="2">
    <source>
        <dbReference type="EMBL" id="GGF30577.1"/>
    </source>
</evidence>
<accession>A0A917B8L9</accession>
<reference evidence="2 3" key="1">
    <citation type="journal article" date="2014" name="Int. J. Syst. Evol. Microbiol.">
        <title>Complete genome sequence of Corynebacterium casei LMG S-19264T (=DSM 44701T), isolated from a smear-ripened cheese.</title>
        <authorList>
            <consortium name="US DOE Joint Genome Institute (JGI-PGF)"/>
            <person name="Walter F."/>
            <person name="Albersmeier A."/>
            <person name="Kalinowski J."/>
            <person name="Ruckert C."/>
        </authorList>
    </citation>
    <scope>NUCLEOTIDE SEQUENCE [LARGE SCALE GENOMIC DNA]</scope>
    <source>
        <strain evidence="2 3">CGMCC 1.12976</strain>
    </source>
</reference>
<name>A0A917B8L9_9MICO</name>
<dbReference type="RefSeq" id="WP_188678714.1">
    <property type="nucleotide sequence ID" value="NZ_BMGP01000004.1"/>
</dbReference>
<gene>
    <name evidence="2" type="ORF">GCM10011399_24780</name>
</gene>
<evidence type="ECO:0000313" key="3">
    <source>
        <dbReference type="Proteomes" id="UP000598775"/>
    </source>
</evidence>
<dbReference type="AlphaFoldDB" id="A0A917B8L9"/>
<comment type="caution">
    <text evidence="2">The sequence shown here is derived from an EMBL/GenBank/DDBJ whole genome shotgun (WGS) entry which is preliminary data.</text>
</comment>
<sequence length="475" mass="50141">MNADVRAETDLRAVFGDEHPATVRVLVPVGMLGGGFPEETVARASELGAHVIAVDGGSTDSGPHYLGTAIAKTSRTAVARDLRLILRAGRAAGIPVIVGSCGTSGTDAGVDWVFGIASEIAEAEGLELTVSRIYSEQSIHIVTKFLEAGAVNALPPAEPLTAEIVAGCSHIVGVLGHEPIVDALASGANLVLTGRATDTALIAAIPLALGMPAGPVWHGSKISECGGLCTTNPLSGGVLVSFDASGFTVEPLASDAVCTPRSVAAHMMYENADPFRMREPAGTLDTSAATYRQLDERSVRVEGSRFERAEQYTIKLEGAAPAGFQTMILVGLRDPQVLARLDEWCGGVLAYLRQNIHRQFGLEPKDFDLQLRRYGHDGVLAKGEPQRSDPPREVGLVFIATAADQQTATQLAKFANPVLLHAPLPGETALPSYAFFGSPAETERGQLHEFVLNHSVNVHSPAQLFRTVRTELVPA</sequence>